<proteinExistence type="inferred from homology"/>
<accession>A0ABD6EE01</accession>
<gene>
    <name evidence="7" type="ORF">AB6A40_004939</name>
</gene>
<evidence type="ECO:0000256" key="5">
    <source>
        <dbReference type="ARBA" id="ARBA00023228"/>
    </source>
</evidence>
<name>A0ABD6EE01_9BILA</name>
<organism evidence="7 8">
    <name type="scientific">Gnathostoma spinigerum</name>
    <dbReference type="NCBI Taxonomy" id="75299"/>
    <lineage>
        <taxon>Eukaryota</taxon>
        <taxon>Metazoa</taxon>
        <taxon>Ecdysozoa</taxon>
        <taxon>Nematoda</taxon>
        <taxon>Chromadorea</taxon>
        <taxon>Rhabditida</taxon>
        <taxon>Spirurina</taxon>
        <taxon>Gnathostomatomorpha</taxon>
        <taxon>Gnathostomatoidea</taxon>
        <taxon>Gnathostomatidae</taxon>
        <taxon>Gnathostoma</taxon>
    </lineage>
</organism>
<comment type="similarity">
    <text evidence="3">Belongs to the LAMTOR5 family.</text>
</comment>
<dbReference type="Pfam" id="PF16672">
    <property type="entry name" value="LAMTOR5"/>
    <property type="match status" value="1"/>
</dbReference>
<dbReference type="InterPro" id="IPR024135">
    <property type="entry name" value="LAMTOR5"/>
</dbReference>
<keyword evidence="8" id="KW-1185">Reference proteome</keyword>
<dbReference type="Gene3D" id="3.30.450.30">
    <property type="entry name" value="Dynein light chain 2a, cytoplasmic"/>
    <property type="match status" value="1"/>
</dbReference>
<comment type="subcellular location">
    <subcellularLocation>
        <location evidence="2">Cytoplasm</location>
    </subcellularLocation>
    <subcellularLocation>
        <location evidence="1">Lysosome</location>
    </subcellularLocation>
</comment>
<evidence type="ECO:0000313" key="8">
    <source>
        <dbReference type="Proteomes" id="UP001608902"/>
    </source>
</evidence>
<dbReference type="GO" id="GO:0005764">
    <property type="term" value="C:lysosome"/>
    <property type="evidence" value="ECO:0007669"/>
    <property type="project" value="UniProtKB-SubCell"/>
</dbReference>
<dbReference type="EMBL" id="JBGFUD010003005">
    <property type="protein sequence ID" value="MFH4978230.1"/>
    <property type="molecule type" value="Genomic_DNA"/>
</dbReference>
<dbReference type="PRINTS" id="PR02092">
    <property type="entry name" value="HEPBVIRUSXIP"/>
</dbReference>
<evidence type="ECO:0000256" key="6">
    <source>
        <dbReference type="ARBA" id="ARBA00032692"/>
    </source>
</evidence>
<evidence type="ECO:0000256" key="4">
    <source>
        <dbReference type="ARBA" id="ARBA00022490"/>
    </source>
</evidence>
<keyword evidence="5" id="KW-0458">Lysosome</keyword>
<evidence type="ECO:0000256" key="2">
    <source>
        <dbReference type="ARBA" id="ARBA00004496"/>
    </source>
</evidence>
<keyword evidence="4" id="KW-0963">Cytoplasm</keyword>
<dbReference type="AlphaFoldDB" id="A0ABD6EE01"/>
<dbReference type="PANTHER" id="PTHR13342">
    <property type="entry name" value="RAGULATOR COMPLEX PROTEIN LAMTOR5"/>
    <property type="match status" value="1"/>
</dbReference>
<evidence type="ECO:0000256" key="3">
    <source>
        <dbReference type="ARBA" id="ARBA00007795"/>
    </source>
</evidence>
<evidence type="ECO:0000256" key="1">
    <source>
        <dbReference type="ARBA" id="ARBA00004371"/>
    </source>
</evidence>
<protein>
    <recommendedName>
        <fullName evidence="6">Late endosomal/lysosomal adaptor and MAPK and MTOR activator 5</fullName>
    </recommendedName>
</protein>
<reference evidence="7 8" key="1">
    <citation type="submission" date="2024-08" db="EMBL/GenBank/DDBJ databases">
        <title>Gnathostoma spinigerum genome.</title>
        <authorList>
            <person name="Gonzalez-Bertolin B."/>
            <person name="Monzon S."/>
            <person name="Zaballos A."/>
            <person name="Jimenez P."/>
            <person name="Dekumyoy P."/>
            <person name="Varona S."/>
            <person name="Cuesta I."/>
            <person name="Sumanam S."/>
            <person name="Adisakwattana P."/>
            <person name="Gasser R.B."/>
            <person name="Hernandez-Gonzalez A."/>
            <person name="Young N.D."/>
            <person name="Perteguer M.J."/>
        </authorList>
    </citation>
    <scope>NUCLEOTIDE SEQUENCE [LARGE SCALE GENOMIC DNA]</scope>
    <source>
        <strain evidence="7">AL3</strain>
        <tissue evidence="7">Liver</tissue>
    </source>
</reference>
<comment type="caution">
    <text evidence="7">The sequence shown here is derived from an EMBL/GenBank/DDBJ whole genome shotgun (WGS) entry which is preliminary data.</text>
</comment>
<evidence type="ECO:0000313" key="7">
    <source>
        <dbReference type="EMBL" id="MFH4978230.1"/>
    </source>
</evidence>
<sequence>MESGMEKCLDEFMSSESVKGVLCADALGLPLGSRGTLNESAAPYISQLINLAKCLDSGGSNRDSIGSLTSDSPKNGVTNTTSPVVVLQNASSQVIVSEHGRKINVQSMANSSQCMVI</sequence>
<dbReference type="PANTHER" id="PTHR13342:SF2">
    <property type="entry name" value="RAGULATOR COMPLEX PROTEIN LAMTOR5"/>
    <property type="match status" value="1"/>
</dbReference>
<dbReference type="Proteomes" id="UP001608902">
    <property type="component" value="Unassembled WGS sequence"/>
</dbReference>